<dbReference type="Proteomes" id="UP001628179">
    <property type="component" value="Unassembled WGS sequence"/>
</dbReference>
<keyword evidence="2" id="KW-1133">Transmembrane helix</keyword>
<feature type="region of interest" description="Disordered" evidence="1">
    <location>
        <begin position="156"/>
        <end position="187"/>
    </location>
</feature>
<feature type="region of interest" description="Disordered" evidence="1">
    <location>
        <begin position="328"/>
        <end position="369"/>
    </location>
</feature>
<dbReference type="GeneID" id="98180296"/>
<evidence type="ECO:0000256" key="2">
    <source>
        <dbReference type="SAM" id="Phobius"/>
    </source>
</evidence>
<feature type="compositionally biased region" description="Low complexity" evidence="1">
    <location>
        <begin position="161"/>
        <end position="170"/>
    </location>
</feature>
<dbReference type="RefSeq" id="XP_070921074.1">
    <property type="nucleotide sequence ID" value="XM_071064973.1"/>
</dbReference>
<organism evidence="3 4">
    <name type="scientific">Madurella fahalii</name>
    <dbReference type="NCBI Taxonomy" id="1157608"/>
    <lineage>
        <taxon>Eukaryota</taxon>
        <taxon>Fungi</taxon>
        <taxon>Dikarya</taxon>
        <taxon>Ascomycota</taxon>
        <taxon>Pezizomycotina</taxon>
        <taxon>Sordariomycetes</taxon>
        <taxon>Sordariomycetidae</taxon>
        <taxon>Sordariales</taxon>
        <taxon>Sordariales incertae sedis</taxon>
        <taxon>Madurella</taxon>
    </lineage>
</organism>
<gene>
    <name evidence="3" type="ORF">MFIFM68171_09554</name>
</gene>
<sequence>MSLGALTTTFTPASTCVQSFSHLYINQTRTLIGPAIAGPLSAGGCFPDNYDIHIADRYYSPGVCPVGYTPACSSSNTISSTLTETVVTCCPSLMACVTPQWSWESTLPCSRILEGSNQMTEMTYLDPNNGRLSMIVSWTPLWYYGLGIQIRFQSTNADAQPGPTGPTNNGNSGGGSPLESAGSTQPEGLSSGAVAGIGIGVTLLVLLVIGGTIGVCVFRRRARKRQQTLASPPPPSTAPYETDGQGLPASAVYKTEIAGHQRPAELYPLHHEAAYGSQVHLAPQELEQPTKIYEAENGMNMPHGAPTSSPLPARQAYELSSYPQNFSPPTPVYHGGLEQQRQRQQQTHMMGQGWAAPQSPGTWDSSWAR</sequence>
<keyword evidence="2" id="KW-0812">Transmembrane</keyword>
<proteinExistence type="predicted"/>
<evidence type="ECO:0000313" key="3">
    <source>
        <dbReference type="EMBL" id="GAB1319344.1"/>
    </source>
</evidence>
<name>A0ABQ0GNL7_9PEZI</name>
<comment type="caution">
    <text evidence="3">The sequence shown here is derived from an EMBL/GenBank/DDBJ whole genome shotgun (WGS) entry which is preliminary data.</text>
</comment>
<reference evidence="3 4" key="1">
    <citation type="submission" date="2024-09" db="EMBL/GenBank/DDBJ databases">
        <title>Itraconazole resistance in Madurella fahalii resulting from another homologue of gene encoding cytochrome P450 14-alpha sterol demethylase (CYP51).</title>
        <authorList>
            <person name="Yoshioka I."/>
            <person name="Fahal A.H."/>
            <person name="Kaneko S."/>
            <person name="Yaguchi T."/>
        </authorList>
    </citation>
    <scope>NUCLEOTIDE SEQUENCE [LARGE SCALE GENOMIC DNA]</scope>
    <source>
        <strain evidence="3 4">IFM 68171</strain>
    </source>
</reference>
<feature type="compositionally biased region" description="Polar residues" evidence="1">
    <location>
        <begin position="359"/>
        <end position="369"/>
    </location>
</feature>
<feature type="transmembrane region" description="Helical" evidence="2">
    <location>
        <begin position="193"/>
        <end position="218"/>
    </location>
</feature>
<evidence type="ECO:0000256" key="1">
    <source>
        <dbReference type="SAM" id="MobiDB-lite"/>
    </source>
</evidence>
<feature type="region of interest" description="Disordered" evidence="1">
    <location>
        <begin position="225"/>
        <end position="246"/>
    </location>
</feature>
<protein>
    <submittedName>
        <fullName evidence="3">Mid2 domain-containing protein</fullName>
    </submittedName>
</protein>
<evidence type="ECO:0000313" key="4">
    <source>
        <dbReference type="Proteomes" id="UP001628179"/>
    </source>
</evidence>
<keyword evidence="2" id="KW-0472">Membrane</keyword>
<accession>A0ABQ0GNL7</accession>
<dbReference type="EMBL" id="BAAFSV010000005">
    <property type="protein sequence ID" value="GAB1319344.1"/>
    <property type="molecule type" value="Genomic_DNA"/>
</dbReference>
<keyword evidence="4" id="KW-1185">Reference proteome</keyword>